<dbReference type="PANTHER" id="PTHR42715:SF10">
    <property type="entry name" value="BETA-GLUCOSIDASE"/>
    <property type="match status" value="1"/>
</dbReference>
<dbReference type="PROSITE" id="PS00775">
    <property type="entry name" value="GLYCOSYL_HYDROL_F3"/>
    <property type="match status" value="1"/>
</dbReference>
<sequence length="677" mass="73618">MLNTYTPSAVVKLQELAIQKSRLKIPLIFGFDTIHGHRTIFPIPLGLSATWDVGLIERTAQTAAREAAADGLSWTFSPMVDIARDPRWGRVAEGAGEDPYLGGEVARAMVKGYQQGDLRNPNAILACVKHFAMYGAAEAGRDYNTTDMSRQRMYNEYLPPYKAAVEAGAGSVMTSFNEIDGMPATGNKWLLDDLLRGQWGFSGFVVTDYTAISEMTQHGVGDKTKVAELAINAGSDMDMVSAYYHDELPALVRSGKVKEATIDASCRRILEAKYKLGLFSDPYRGLRARSETELAGQMMTPAALALSKEAAIKSMVLLKNDGEVLPLSASKSIAFIGPLVQNQRDLVGSWSAAGDWRKAVSLWNALEEKFGKDKFLYALGCNLVDDEPLRTTLNLPVDSRTPQELISEAVQAAQRADVVVAVLGESQGMSGEAASRTDIGLLGNQAELLKALKKTGKPVVLVLMNGRPLALQWENDNLDAILETWFAGTQAGHAIADVLFGDANPSGKLTVTFPRNIGQIPIFYNHKNTGRPFQARQKFTSKYLDAPNEPLYPFGFGLGYSAFKYSEVALSSPEMAMDGAIEASVTVSNTGKFAGEEVVQLYIRDLVGSVTRPVKELKGFKKIMLKPGESKEVKFTVTPNMLAFYNADLQFAAEPGGFHVFIGESSATNNKAAFTLK</sequence>
<dbReference type="SUPFAM" id="SSF52279">
    <property type="entry name" value="Beta-D-glucan exohydrolase, C-terminal domain"/>
    <property type="match status" value="1"/>
</dbReference>
<dbReference type="SMART" id="SM01217">
    <property type="entry name" value="Fn3_like"/>
    <property type="match status" value="1"/>
</dbReference>
<evidence type="ECO:0000256" key="11">
    <source>
        <dbReference type="RuleBase" id="RU361161"/>
    </source>
</evidence>
<keyword evidence="7 11" id="KW-0378">Hydrolase</keyword>
<dbReference type="EMBL" id="JQ844242">
    <property type="protein sequence ID" value="AGS53689.1"/>
    <property type="molecule type" value="Genomic_DNA"/>
</dbReference>
<reference evidence="13" key="1">
    <citation type="submission" date="2012-03" db="EMBL/GenBank/DDBJ databases">
        <title>Functional metagenomics reveals considerable lignocellulase gene clusters in the gut microbiome of a wood-feeding higher termite.</title>
        <authorList>
            <person name="Liu N."/>
        </authorList>
    </citation>
    <scope>NUCLEOTIDE SEQUENCE</scope>
</reference>
<dbReference type="InterPro" id="IPR013783">
    <property type="entry name" value="Ig-like_fold"/>
</dbReference>
<comment type="similarity">
    <text evidence="3 11">Belongs to the glycosyl hydrolase 3 family.</text>
</comment>
<evidence type="ECO:0000256" key="5">
    <source>
        <dbReference type="ARBA" id="ARBA00022729"/>
    </source>
</evidence>
<evidence type="ECO:0000256" key="10">
    <source>
        <dbReference type="ARBA" id="ARBA00067498"/>
    </source>
</evidence>
<evidence type="ECO:0000259" key="12">
    <source>
        <dbReference type="SMART" id="SM01217"/>
    </source>
</evidence>
<dbReference type="FunFam" id="3.20.20.300:FF:000005">
    <property type="entry name" value="Periplasmic beta-glucosidase"/>
    <property type="match status" value="1"/>
</dbReference>
<evidence type="ECO:0000256" key="7">
    <source>
        <dbReference type="ARBA" id="ARBA00022801"/>
    </source>
</evidence>
<organism evidence="13">
    <name type="scientific">uncultured bacterium contig00144</name>
    <dbReference type="NCBI Taxonomy" id="1181585"/>
    <lineage>
        <taxon>Bacteria</taxon>
        <taxon>environmental samples</taxon>
    </lineage>
</organism>
<evidence type="ECO:0000256" key="1">
    <source>
        <dbReference type="ARBA" id="ARBA00000448"/>
    </source>
</evidence>
<dbReference type="Gene3D" id="3.20.20.300">
    <property type="entry name" value="Glycoside hydrolase, family 3, N-terminal domain"/>
    <property type="match status" value="1"/>
</dbReference>
<keyword evidence="8" id="KW-0119">Carbohydrate metabolism</keyword>
<dbReference type="InterPro" id="IPR050288">
    <property type="entry name" value="Cellulose_deg_GH3"/>
</dbReference>
<dbReference type="NCBIfam" id="NF011678">
    <property type="entry name" value="PRK15098.1"/>
    <property type="match status" value="1"/>
</dbReference>
<proteinExistence type="inferred from homology"/>
<dbReference type="GO" id="GO:0042597">
    <property type="term" value="C:periplasmic space"/>
    <property type="evidence" value="ECO:0007669"/>
    <property type="project" value="UniProtKB-SubCell"/>
</dbReference>
<dbReference type="InterPro" id="IPR036962">
    <property type="entry name" value="Glyco_hydro_3_N_sf"/>
</dbReference>
<dbReference type="Gene3D" id="3.40.50.1700">
    <property type="entry name" value="Glycoside hydrolase family 3 C-terminal domain"/>
    <property type="match status" value="1"/>
</dbReference>
<feature type="domain" description="Fibronectin type III-like" evidence="12">
    <location>
        <begin position="597"/>
        <end position="666"/>
    </location>
</feature>
<dbReference type="Pfam" id="PF00933">
    <property type="entry name" value="Glyco_hydro_3"/>
    <property type="match status" value="1"/>
</dbReference>
<dbReference type="PANTHER" id="PTHR42715">
    <property type="entry name" value="BETA-GLUCOSIDASE"/>
    <property type="match status" value="1"/>
</dbReference>
<evidence type="ECO:0000256" key="6">
    <source>
        <dbReference type="ARBA" id="ARBA00022764"/>
    </source>
</evidence>
<dbReference type="SUPFAM" id="SSF51445">
    <property type="entry name" value="(Trans)glycosidases"/>
    <property type="match status" value="1"/>
</dbReference>
<dbReference type="InterPro" id="IPR036881">
    <property type="entry name" value="Glyco_hydro_3_C_sf"/>
</dbReference>
<dbReference type="GO" id="GO:0008422">
    <property type="term" value="F:beta-glucosidase activity"/>
    <property type="evidence" value="ECO:0007669"/>
    <property type="project" value="UniProtKB-EC"/>
</dbReference>
<dbReference type="InterPro" id="IPR026891">
    <property type="entry name" value="Fn3-like"/>
</dbReference>
<dbReference type="InterPro" id="IPR002772">
    <property type="entry name" value="Glyco_hydro_3_C"/>
</dbReference>
<evidence type="ECO:0000256" key="9">
    <source>
        <dbReference type="ARBA" id="ARBA00023295"/>
    </source>
</evidence>
<evidence type="ECO:0000256" key="8">
    <source>
        <dbReference type="ARBA" id="ARBA00023277"/>
    </source>
</evidence>
<dbReference type="InterPro" id="IPR017853">
    <property type="entry name" value="GH"/>
</dbReference>
<dbReference type="Pfam" id="PF14310">
    <property type="entry name" value="Fn3-like"/>
    <property type="match status" value="1"/>
</dbReference>
<evidence type="ECO:0000256" key="3">
    <source>
        <dbReference type="ARBA" id="ARBA00005336"/>
    </source>
</evidence>
<dbReference type="GO" id="GO:0005975">
    <property type="term" value="P:carbohydrate metabolic process"/>
    <property type="evidence" value="ECO:0007669"/>
    <property type="project" value="InterPro"/>
</dbReference>
<keyword evidence="6" id="KW-0574">Periplasm</keyword>
<keyword evidence="5" id="KW-0732">Signal</keyword>
<evidence type="ECO:0000256" key="4">
    <source>
        <dbReference type="ARBA" id="ARBA00012744"/>
    </source>
</evidence>
<dbReference type="FunFam" id="3.40.50.1700:FF:000004">
    <property type="entry name" value="Periplasmic beta-glucosidase"/>
    <property type="match status" value="1"/>
</dbReference>
<dbReference type="Gene3D" id="2.60.40.10">
    <property type="entry name" value="Immunoglobulins"/>
    <property type="match status" value="1"/>
</dbReference>
<dbReference type="InterPro" id="IPR001764">
    <property type="entry name" value="Glyco_hydro_3_N"/>
</dbReference>
<dbReference type="InterPro" id="IPR019800">
    <property type="entry name" value="Glyco_hydro_3_AS"/>
</dbReference>
<dbReference type="FunFam" id="2.60.40.10:FF:000495">
    <property type="entry name" value="Periplasmic beta-glucosidase"/>
    <property type="match status" value="1"/>
</dbReference>
<accession>A0A806KRI7</accession>
<evidence type="ECO:0000256" key="2">
    <source>
        <dbReference type="ARBA" id="ARBA00004418"/>
    </source>
</evidence>
<name>A0A806KRI7_9BACT</name>
<dbReference type="AlphaFoldDB" id="A0A806KRI7"/>
<protein>
    <recommendedName>
        <fullName evidence="10">Periplasmic beta-glucosidase</fullName>
        <ecNumber evidence="4">3.2.1.21</ecNumber>
    </recommendedName>
</protein>
<comment type="catalytic activity">
    <reaction evidence="1">
        <text>Hydrolysis of terminal, non-reducing beta-D-glucosyl residues with release of beta-D-glucose.</text>
        <dbReference type="EC" id="3.2.1.21"/>
    </reaction>
</comment>
<keyword evidence="9 11" id="KW-0326">Glycosidase</keyword>
<comment type="subcellular location">
    <subcellularLocation>
        <location evidence="2">Periplasm</location>
    </subcellularLocation>
</comment>
<dbReference type="PRINTS" id="PR00133">
    <property type="entry name" value="GLHYDRLASE3"/>
</dbReference>
<dbReference type="EC" id="3.2.1.21" evidence="4"/>
<evidence type="ECO:0000313" key="13">
    <source>
        <dbReference type="EMBL" id="AGS53689.1"/>
    </source>
</evidence>
<dbReference type="Pfam" id="PF01915">
    <property type="entry name" value="Glyco_hydro_3_C"/>
    <property type="match status" value="1"/>
</dbReference>